<dbReference type="GO" id="GO:0032259">
    <property type="term" value="P:methylation"/>
    <property type="evidence" value="ECO:0007669"/>
    <property type="project" value="UniProtKB-KW"/>
</dbReference>
<dbReference type="RefSeq" id="WP_044251013.1">
    <property type="nucleotide sequence ID" value="NZ_ASRX01000106.1"/>
</dbReference>
<sequence length="292" mass="32010">MKRDDIQTLACPTCHGALSHEGPVVSGEIVGGSVSCSGCGARWPFEDGFLRLYREAEVRGTDKLMRYIYDGLPALHNPAVKLLLPVLQLGGSEVQLREAYGERLELGALAALAPRTDGRPLRILEVGMGAGANLGLMQRRLPKGLAVEIWGPDLSAGMLRVGRKVAAKLGMTNVRTLIADAHALPFPDASFDRVFHVGGISGMRDPRRVLAEMARVAVPGTPIVVADEQLTPELRRSLYHRVTFKMITFYDPDPHCPRELLPAGAEDVLEEQITPFYYALRFRMPARPPTRP</sequence>
<organism evidence="2 3">
    <name type="scientific">Chondromyces apiculatus DSM 436</name>
    <dbReference type="NCBI Taxonomy" id="1192034"/>
    <lineage>
        <taxon>Bacteria</taxon>
        <taxon>Pseudomonadati</taxon>
        <taxon>Myxococcota</taxon>
        <taxon>Polyangia</taxon>
        <taxon>Polyangiales</taxon>
        <taxon>Polyangiaceae</taxon>
        <taxon>Chondromyces</taxon>
    </lineage>
</organism>
<reference evidence="2 3" key="1">
    <citation type="submission" date="2013-05" db="EMBL/GenBank/DDBJ databases">
        <title>Genome assembly of Chondromyces apiculatus DSM 436.</title>
        <authorList>
            <person name="Sharma G."/>
            <person name="Khatri I."/>
            <person name="Kaur C."/>
            <person name="Mayilraj S."/>
            <person name="Subramanian S."/>
        </authorList>
    </citation>
    <scope>NUCLEOTIDE SEQUENCE [LARGE SCALE GENOMIC DNA]</scope>
    <source>
        <strain evidence="2 3">DSM 436</strain>
    </source>
</reference>
<evidence type="ECO:0000313" key="3">
    <source>
        <dbReference type="Proteomes" id="UP000019678"/>
    </source>
</evidence>
<dbReference type="EMBL" id="ASRX01000106">
    <property type="protein sequence ID" value="EYF00554.1"/>
    <property type="molecule type" value="Genomic_DNA"/>
</dbReference>
<gene>
    <name evidence="2" type="ORF">CAP_0483</name>
</gene>
<dbReference type="Proteomes" id="UP000019678">
    <property type="component" value="Unassembled WGS sequence"/>
</dbReference>
<dbReference type="GO" id="GO:0008168">
    <property type="term" value="F:methyltransferase activity"/>
    <property type="evidence" value="ECO:0007669"/>
    <property type="project" value="UniProtKB-KW"/>
</dbReference>
<dbReference type="SUPFAM" id="SSF158997">
    <property type="entry name" value="Trm112p-like"/>
    <property type="match status" value="1"/>
</dbReference>
<name>A0A017SUD8_9BACT</name>
<keyword evidence="2" id="KW-0808">Transferase</keyword>
<dbReference type="InterPro" id="IPR041698">
    <property type="entry name" value="Methyltransf_25"/>
</dbReference>
<dbReference type="Pfam" id="PF13649">
    <property type="entry name" value="Methyltransf_25"/>
    <property type="match status" value="1"/>
</dbReference>
<accession>A0A017SUD8</accession>
<dbReference type="CDD" id="cd02440">
    <property type="entry name" value="AdoMet_MTases"/>
    <property type="match status" value="1"/>
</dbReference>
<dbReference type="STRING" id="1192034.CAP_0483"/>
<comment type="caution">
    <text evidence="2">The sequence shown here is derived from an EMBL/GenBank/DDBJ whole genome shotgun (WGS) entry which is preliminary data.</text>
</comment>
<dbReference type="AlphaFoldDB" id="A0A017SUD8"/>
<dbReference type="PANTHER" id="PTHR43591">
    <property type="entry name" value="METHYLTRANSFERASE"/>
    <property type="match status" value="1"/>
</dbReference>
<dbReference type="SUPFAM" id="SSF53335">
    <property type="entry name" value="S-adenosyl-L-methionine-dependent methyltransferases"/>
    <property type="match status" value="1"/>
</dbReference>
<keyword evidence="2" id="KW-0489">Methyltransferase</keyword>
<dbReference type="OrthoDB" id="9795634at2"/>
<keyword evidence="3" id="KW-1185">Reference proteome</keyword>
<evidence type="ECO:0000259" key="1">
    <source>
        <dbReference type="Pfam" id="PF13649"/>
    </source>
</evidence>
<dbReference type="eggNOG" id="COG2226">
    <property type="taxonomic scope" value="Bacteria"/>
</dbReference>
<evidence type="ECO:0000313" key="2">
    <source>
        <dbReference type="EMBL" id="EYF00554.1"/>
    </source>
</evidence>
<protein>
    <submittedName>
        <fullName evidence="2">Methyltransferase type 11</fullName>
    </submittedName>
</protein>
<dbReference type="Gene3D" id="3.40.50.150">
    <property type="entry name" value="Vaccinia Virus protein VP39"/>
    <property type="match status" value="1"/>
</dbReference>
<proteinExistence type="predicted"/>
<dbReference type="InterPro" id="IPR029063">
    <property type="entry name" value="SAM-dependent_MTases_sf"/>
</dbReference>
<feature type="domain" description="Methyltransferase" evidence="1">
    <location>
        <begin position="123"/>
        <end position="220"/>
    </location>
</feature>